<feature type="binding site" evidence="4">
    <location>
        <position position="238"/>
    </location>
    <ligand>
        <name>FAD</name>
        <dbReference type="ChEBI" id="CHEBI:57692"/>
    </ligand>
</feature>
<keyword evidence="2 4" id="KW-0285">Flavoprotein</keyword>
<dbReference type="InterPro" id="IPR005101">
    <property type="entry name" value="Cryptochr/Photolyase_FAD-bd"/>
</dbReference>
<evidence type="ECO:0000256" key="1">
    <source>
        <dbReference type="ARBA" id="ARBA00001932"/>
    </source>
</evidence>
<dbReference type="PROSITE" id="PS51645">
    <property type="entry name" value="PHR_CRY_ALPHA_BETA"/>
    <property type="match status" value="1"/>
</dbReference>
<proteinExistence type="inferred from homology"/>
<protein>
    <submittedName>
        <fullName evidence="8">Deoxyribodipyrimidine photolyase</fullName>
    </submittedName>
</protein>
<comment type="cofactor">
    <cofactor evidence="1">
        <name>(6R)-5,10-methylene-5,6,7,8-tetrahydrofolate</name>
        <dbReference type="ChEBI" id="CHEBI:15636"/>
    </cofactor>
</comment>
<dbReference type="GO" id="GO:0003904">
    <property type="term" value="F:deoxyribodipyrimidine photo-lyase activity"/>
    <property type="evidence" value="ECO:0007669"/>
    <property type="project" value="TreeGrafter"/>
</dbReference>
<dbReference type="SUPFAM" id="SSF52425">
    <property type="entry name" value="Cryptochrome/photolyase, N-terminal domain"/>
    <property type="match status" value="1"/>
</dbReference>
<dbReference type="GO" id="GO:0003677">
    <property type="term" value="F:DNA binding"/>
    <property type="evidence" value="ECO:0007669"/>
    <property type="project" value="TreeGrafter"/>
</dbReference>
<keyword evidence="8" id="KW-0456">Lyase</keyword>
<dbReference type="AlphaFoldDB" id="A0A368L790"/>
<dbReference type="PANTHER" id="PTHR11455:SF9">
    <property type="entry name" value="CRYPTOCHROME CIRCADIAN CLOCK 5 ISOFORM X1"/>
    <property type="match status" value="1"/>
</dbReference>
<reference evidence="8 9" key="1">
    <citation type="journal article" date="2018" name="Int. J. Syst. Evol. Microbiol.">
        <title>Parvibium lacunae gen. nov., sp. nov., a new member of the family Alcaligenaceae isolated from a freshwater pond.</title>
        <authorList>
            <person name="Chen W.M."/>
            <person name="Xie P.B."/>
            <person name="Hsu M.Y."/>
            <person name="Sheu S.Y."/>
        </authorList>
    </citation>
    <scope>NUCLEOTIDE SEQUENCE [LARGE SCALE GENOMIC DNA]</scope>
    <source>
        <strain evidence="8 9">KMB9</strain>
    </source>
</reference>
<dbReference type="InterPro" id="IPR006050">
    <property type="entry name" value="DNA_photolyase_N"/>
</dbReference>
<evidence type="ECO:0000256" key="2">
    <source>
        <dbReference type="ARBA" id="ARBA00022630"/>
    </source>
</evidence>
<keyword evidence="5" id="KW-0157">Chromophore</keyword>
<dbReference type="Pfam" id="PF00875">
    <property type="entry name" value="DNA_photolyase"/>
    <property type="match status" value="1"/>
</dbReference>
<evidence type="ECO:0000256" key="5">
    <source>
        <dbReference type="RuleBase" id="RU004182"/>
    </source>
</evidence>
<evidence type="ECO:0000259" key="7">
    <source>
        <dbReference type="PROSITE" id="PS51645"/>
    </source>
</evidence>
<keyword evidence="3 4" id="KW-0274">FAD</keyword>
<evidence type="ECO:0000256" key="6">
    <source>
        <dbReference type="SAM" id="MobiDB-lite"/>
    </source>
</evidence>
<feature type="compositionally biased region" description="Basic and acidic residues" evidence="6">
    <location>
        <begin position="527"/>
        <end position="538"/>
    </location>
</feature>
<gene>
    <name evidence="8" type="ORF">DU000_02065</name>
</gene>
<feature type="binding site" evidence="4">
    <location>
        <position position="299"/>
    </location>
    <ligand>
        <name>FAD</name>
        <dbReference type="ChEBI" id="CHEBI:57692"/>
    </ligand>
</feature>
<dbReference type="InterPro" id="IPR002081">
    <property type="entry name" value="Cryptochrome/DNA_photolyase_1"/>
</dbReference>
<dbReference type="PRINTS" id="PR00147">
    <property type="entry name" value="DNAPHOTLYASE"/>
</dbReference>
<dbReference type="Gene3D" id="1.25.40.80">
    <property type="match status" value="1"/>
</dbReference>
<evidence type="ECO:0000313" key="9">
    <source>
        <dbReference type="Proteomes" id="UP000252357"/>
    </source>
</evidence>
<dbReference type="Pfam" id="PF03441">
    <property type="entry name" value="FAD_binding_7"/>
    <property type="match status" value="1"/>
</dbReference>
<comment type="similarity">
    <text evidence="5">Belongs to the DNA photolyase family.</text>
</comment>
<dbReference type="EMBL" id="QPGB01000001">
    <property type="protein sequence ID" value="RCS59535.1"/>
    <property type="molecule type" value="Genomic_DNA"/>
</dbReference>
<dbReference type="Gene3D" id="1.10.579.10">
    <property type="entry name" value="DNA Cyclobutane Dipyrimidine Photolyase, subunit A, domain 3"/>
    <property type="match status" value="1"/>
</dbReference>
<dbReference type="GO" id="GO:0009416">
    <property type="term" value="P:response to light stimulus"/>
    <property type="evidence" value="ECO:0007669"/>
    <property type="project" value="TreeGrafter"/>
</dbReference>
<evidence type="ECO:0000256" key="4">
    <source>
        <dbReference type="PIRSR" id="PIRSR602081-1"/>
    </source>
</evidence>
<name>A0A368L790_9BURK</name>
<evidence type="ECO:0000256" key="3">
    <source>
        <dbReference type="ARBA" id="ARBA00022827"/>
    </source>
</evidence>
<dbReference type="OrthoDB" id="9772484at2"/>
<dbReference type="RefSeq" id="WP_114401685.1">
    <property type="nucleotide sequence ID" value="NZ_QPGB01000001.1"/>
</dbReference>
<keyword evidence="9" id="KW-1185">Reference proteome</keyword>
<accession>A0A368L790</accession>
<dbReference type="GO" id="GO:0071949">
    <property type="term" value="F:FAD binding"/>
    <property type="evidence" value="ECO:0007669"/>
    <property type="project" value="TreeGrafter"/>
</dbReference>
<dbReference type="PANTHER" id="PTHR11455">
    <property type="entry name" value="CRYPTOCHROME"/>
    <property type="match status" value="1"/>
</dbReference>
<feature type="region of interest" description="Disordered" evidence="6">
    <location>
        <begin position="514"/>
        <end position="563"/>
    </location>
</feature>
<dbReference type="SUPFAM" id="SSF48173">
    <property type="entry name" value="Cryptochrome/photolyase FAD-binding domain"/>
    <property type="match status" value="1"/>
</dbReference>
<dbReference type="Proteomes" id="UP000252357">
    <property type="component" value="Unassembled WGS sequence"/>
</dbReference>
<dbReference type="Gene3D" id="3.40.50.620">
    <property type="entry name" value="HUPs"/>
    <property type="match status" value="1"/>
</dbReference>
<comment type="cofactor">
    <cofactor evidence="4">
        <name>FAD</name>
        <dbReference type="ChEBI" id="CHEBI:57692"/>
    </cofactor>
    <text evidence="4">Binds 1 FAD per subunit.</text>
</comment>
<sequence length="563" mass="64520">MSAHISAPPSSVSLPAAIAQLPSDWVWQIVWFKRDLRVVDHAPLYHASRAGPVLALYVFEPSLQTAPDYADQHGQFAYECLQDLQPALHALNIPLWVVRAEVLPVLQTLYTHWPQLALHSHEETGNGLTFERDRAVARWCRDVGVTWHEYPQHGVVRRLAAQGGRAQWTAHWQARMTAASWPTPQIQQGRAVAKQLLLPSRSALGLDPKEGNPLRQRGGREQGWARFNAFLADHVREYRYGLSSPRTAPRACSRLSPYLAYGALSMREVLQAGWECQAQLRSMPNSPDSKARLAGLRAFESRLHWHCHFMQKLESEPAIEHRNMHPDWVGVREDHLRPDWQAAWAEGATGYPLIDACMQMLRQTGWLNFRMRAMLISFCSYQLWQPWQAPAWHLARCFLDYEPGIHYPQIQMQSGVTGINAVRMYNPIKQAQDHDPDGYFVKRWLPVLRRVPAPYMFQPWLMPSALQDKLGVRIGRDYPAPLVDLTQATRLARARYSAWREQVQRSHSLAVLEKHGSRAGRWTPQQRRPDHPLDDAPRRRASRASSASLSSEQLSFDWQEPIP</sequence>
<comment type="caution">
    <text evidence="8">The sequence shown here is derived from an EMBL/GenBank/DDBJ whole genome shotgun (WGS) entry which is preliminary data.</text>
</comment>
<evidence type="ECO:0000313" key="8">
    <source>
        <dbReference type="EMBL" id="RCS59535.1"/>
    </source>
</evidence>
<dbReference type="InterPro" id="IPR036155">
    <property type="entry name" value="Crypto/Photolyase_N_sf"/>
</dbReference>
<dbReference type="InterPro" id="IPR014729">
    <property type="entry name" value="Rossmann-like_a/b/a_fold"/>
</dbReference>
<organism evidence="8 9">
    <name type="scientific">Parvibium lacunae</name>
    <dbReference type="NCBI Taxonomy" id="1888893"/>
    <lineage>
        <taxon>Bacteria</taxon>
        <taxon>Pseudomonadati</taxon>
        <taxon>Pseudomonadota</taxon>
        <taxon>Betaproteobacteria</taxon>
        <taxon>Burkholderiales</taxon>
        <taxon>Alcaligenaceae</taxon>
        <taxon>Parvibium</taxon>
    </lineage>
</organism>
<feature type="domain" description="Photolyase/cryptochrome alpha/beta" evidence="7">
    <location>
        <begin position="26"/>
        <end position="155"/>
    </location>
</feature>
<dbReference type="InterPro" id="IPR036134">
    <property type="entry name" value="Crypto/Photolyase_FAD-like_sf"/>
</dbReference>